<evidence type="ECO:0000256" key="4">
    <source>
        <dbReference type="ARBA" id="ARBA00012513"/>
    </source>
</evidence>
<keyword evidence="14" id="KW-0460">Magnesium</keyword>
<name>A0ABN7STT0_OIKDI</name>
<evidence type="ECO:0000256" key="11">
    <source>
        <dbReference type="ARBA" id="ARBA00022741"/>
    </source>
</evidence>
<feature type="domain" description="RCC1-like" evidence="18">
    <location>
        <begin position="145"/>
        <end position="442"/>
    </location>
</feature>
<keyword evidence="5" id="KW-0963">Cytoplasm</keyword>
<evidence type="ECO:0000259" key="18">
    <source>
        <dbReference type="Pfam" id="PF25390"/>
    </source>
</evidence>
<evidence type="ECO:0000313" key="19">
    <source>
        <dbReference type="EMBL" id="CAG5107445.1"/>
    </source>
</evidence>
<proteinExistence type="inferred from homology"/>
<keyword evidence="7" id="KW-0597">Phosphoprotein</keyword>
<evidence type="ECO:0000256" key="3">
    <source>
        <dbReference type="ARBA" id="ARBA00010886"/>
    </source>
</evidence>
<keyword evidence="6" id="KW-0723">Serine/threonine-protein kinase</keyword>
<dbReference type="Gene3D" id="2.130.10.30">
    <property type="entry name" value="Regulator of chromosome condensation 1/beta-lactamase-inhibitor protein II"/>
    <property type="match status" value="1"/>
</dbReference>
<evidence type="ECO:0000256" key="7">
    <source>
        <dbReference type="ARBA" id="ARBA00022553"/>
    </source>
</evidence>
<dbReference type="Pfam" id="PF00069">
    <property type="entry name" value="Pkinase"/>
    <property type="match status" value="1"/>
</dbReference>
<sequence length="779" mass="87485">MVGTATYVAPEVCDSQKYGMKSDIWSLGCVLYEMCALERAFGGHNAIAIIKKISEANYKKLKEDLPYSTMLRKLISSLLQKDPRERPSAEALDEIHVPKIMDSIITKRKRIDDLLFTNDLYEDYHSHLFTFSSDQWSMQFKRGLPKGMNIMEIANGDRHTLILDVNNVVYGVGSNESGQLGFGSQMPRIENPVPVKFSTNRPVQAIGTGADFSVFLMNKMVFTCGNGDHGCLGHGIDHKSSMFPNMVQDLISYDVVKISVGYKHVLALTSEGNVYSWGCGELGRLGHGGQGSEFSPRKIEGLSEKIKEVYAGYDSSFFIGVSGNMFVCGSNRDNKIGLQKRSMLDIFRLGNSRIPPYKDTPVLTRQLSPNQTISKISQARDHTVFLTSTGQLFTLGRNSEGQRGLENTRSMIDCSPIQIPTIDGKTVQSITHVATGNFMTCIAAKIGSDPEKEADEQVVLFAGTSFLPYGSKPSSAKPRLTSERSLRLDIATLEAAIQDAELNLSETSTNHESSIPEEDMDVLENDSKKLRSPSDRKAIRRNLYNGEIYLDKEIKIQSIGFCHTDQTFFITLGMKETADSLSSRPTSTESKTEAQKPIIYEQNLSEEEDEDHPTWLRNELEGAPDIRMLTIQKDGSAEGLKRECTYITPRKLQKSKIPKKSTFPKPNRSIAGPKSKPNPQSSIRQGSPKKAQNNNETDEMKLLVTSLQLERDEALERAEKLEQEQKREKERIEEEFEKQRQENEKLRNDLKRLEEFQLEFKESLQNGSLVRESKVCTIM</sequence>
<evidence type="ECO:0000256" key="9">
    <source>
        <dbReference type="ARBA" id="ARBA00022723"/>
    </source>
</evidence>
<keyword evidence="10" id="KW-0677">Repeat</keyword>
<keyword evidence="15" id="KW-0175">Coiled coil</keyword>
<dbReference type="PANTHER" id="PTHR44535:SF5">
    <property type="entry name" value="PROTEIN KINASE DOMAIN-CONTAINING PROTEIN"/>
    <property type="match status" value="1"/>
</dbReference>
<dbReference type="PANTHER" id="PTHR44535">
    <property type="entry name" value="PROTEIN CBG16200"/>
    <property type="match status" value="1"/>
</dbReference>
<feature type="domain" description="Protein kinase" evidence="17">
    <location>
        <begin position="1"/>
        <end position="92"/>
    </location>
</feature>
<evidence type="ECO:0000256" key="12">
    <source>
        <dbReference type="ARBA" id="ARBA00022777"/>
    </source>
</evidence>
<keyword evidence="9" id="KW-0479">Metal-binding</keyword>
<dbReference type="Gene3D" id="1.10.510.10">
    <property type="entry name" value="Transferase(Phosphotransferase) domain 1"/>
    <property type="match status" value="1"/>
</dbReference>
<evidence type="ECO:0000256" key="6">
    <source>
        <dbReference type="ARBA" id="ARBA00022527"/>
    </source>
</evidence>
<dbReference type="InterPro" id="IPR009091">
    <property type="entry name" value="RCC1/BLIP-II"/>
</dbReference>
<evidence type="ECO:0000256" key="1">
    <source>
        <dbReference type="ARBA" id="ARBA00001946"/>
    </source>
</evidence>
<feature type="compositionally biased region" description="Polar residues" evidence="16">
    <location>
        <begin position="677"/>
        <end position="695"/>
    </location>
</feature>
<feature type="region of interest" description="Disordered" evidence="16">
    <location>
        <begin position="719"/>
        <end position="744"/>
    </location>
</feature>
<keyword evidence="8" id="KW-0808">Transferase</keyword>
<evidence type="ECO:0000256" key="14">
    <source>
        <dbReference type="ARBA" id="ARBA00022842"/>
    </source>
</evidence>
<dbReference type="SUPFAM" id="SSF50985">
    <property type="entry name" value="RCC1/BLIP-II"/>
    <property type="match status" value="1"/>
</dbReference>
<accession>A0ABN7STT0</accession>
<evidence type="ECO:0000259" key="17">
    <source>
        <dbReference type="Pfam" id="PF00069"/>
    </source>
</evidence>
<dbReference type="EMBL" id="OU015566">
    <property type="protein sequence ID" value="CAG5107445.1"/>
    <property type="molecule type" value="Genomic_DNA"/>
</dbReference>
<dbReference type="PRINTS" id="PR00633">
    <property type="entry name" value="RCCNDNSATION"/>
</dbReference>
<dbReference type="InterPro" id="IPR011009">
    <property type="entry name" value="Kinase-like_dom_sf"/>
</dbReference>
<feature type="region of interest" description="Disordered" evidence="16">
    <location>
        <begin position="647"/>
        <end position="698"/>
    </location>
</feature>
<dbReference type="InterPro" id="IPR051997">
    <property type="entry name" value="STK_NEK"/>
</dbReference>
<keyword evidence="11" id="KW-0547">Nucleotide-binding</keyword>
<evidence type="ECO:0000256" key="2">
    <source>
        <dbReference type="ARBA" id="ARBA00004496"/>
    </source>
</evidence>
<dbReference type="EC" id="2.7.11.1" evidence="4"/>
<dbReference type="Proteomes" id="UP001158576">
    <property type="component" value="Chromosome 1"/>
</dbReference>
<dbReference type="InterPro" id="IPR000408">
    <property type="entry name" value="Reg_chr_condens"/>
</dbReference>
<keyword evidence="20" id="KW-1185">Reference proteome</keyword>
<comment type="cofactor">
    <cofactor evidence="1">
        <name>Mg(2+)</name>
        <dbReference type="ChEBI" id="CHEBI:18420"/>
    </cofactor>
</comment>
<protein>
    <recommendedName>
        <fullName evidence="4">non-specific serine/threonine protein kinase</fullName>
        <ecNumber evidence="4">2.7.11.1</ecNumber>
    </recommendedName>
</protein>
<comment type="subcellular location">
    <subcellularLocation>
        <location evidence="2">Cytoplasm</location>
    </subcellularLocation>
</comment>
<evidence type="ECO:0000256" key="5">
    <source>
        <dbReference type="ARBA" id="ARBA00022490"/>
    </source>
</evidence>
<feature type="coiled-coil region" evidence="15">
    <location>
        <begin position="483"/>
        <end position="510"/>
    </location>
</feature>
<gene>
    <name evidence="19" type="ORF">OKIOD_LOCUS12089</name>
</gene>
<evidence type="ECO:0000256" key="15">
    <source>
        <dbReference type="SAM" id="Coils"/>
    </source>
</evidence>
<organism evidence="19 20">
    <name type="scientific">Oikopleura dioica</name>
    <name type="common">Tunicate</name>
    <dbReference type="NCBI Taxonomy" id="34765"/>
    <lineage>
        <taxon>Eukaryota</taxon>
        <taxon>Metazoa</taxon>
        <taxon>Chordata</taxon>
        <taxon>Tunicata</taxon>
        <taxon>Appendicularia</taxon>
        <taxon>Copelata</taxon>
        <taxon>Oikopleuridae</taxon>
        <taxon>Oikopleura</taxon>
    </lineage>
</organism>
<dbReference type="InterPro" id="IPR058923">
    <property type="entry name" value="RCC1-like_dom"/>
</dbReference>
<evidence type="ECO:0000256" key="16">
    <source>
        <dbReference type="SAM" id="MobiDB-lite"/>
    </source>
</evidence>
<comment type="similarity">
    <text evidence="3">Belongs to the protein kinase superfamily. NEK Ser/Thr protein kinase family. NIMA subfamily.</text>
</comment>
<dbReference type="Pfam" id="PF25390">
    <property type="entry name" value="WD40_RLD"/>
    <property type="match status" value="1"/>
</dbReference>
<keyword evidence="12" id="KW-0418">Kinase</keyword>
<evidence type="ECO:0000256" key="10">
    <source>
        <dbReference type="ARBA" id="ARBA00022737"/>
    </source>
</evidence>
<dbReference type="SUPFAM" id="SSF56112">
    <property type="entry name" value="Protein kinase-like (PK-like)"/>
    <property type="match status" value="1"/>
</dbReference>
<evidence type="ECO:0000256" key="8">
    <source>
        <dbReference type="ARBA" id="ARBA00022679"/>
    </source>
</evidence>
<evidence type="ECO:0000256" key="13">
    <source>
        <dbReference type="ARBA" id="ARBA00022840"/>
    </source>
</evidence>
<dbReference type="InterPro" id="IPR000719">
    <property type="entry name" value="Prot_kinase_dom"/>
</dbReference>
<reference evidence="19 20" key="1">
    <citation type="submission" date="2021-04" db="EMBL/GenBank/DDBJ databases">
        <authorList>
            <person name="Bliznina A."/>
        </authorList>
    </citation>
    <scope>NUCLEOTIDE SEQUENCE [LARGE SCALE GENOMIC DNA]</scope>
</reference>
<keyword evidence="13" id="KW-0067">ATP-binding</keyword>
<evidence type="ECO:0000313" key="20">
    <source>
        <dbReference type="Proteomes" id="UP001158576"/>
    </source>
</evidence>